<dbReference type="Gene3D" id="2.40.50.140">
    <property type="entry name" value="Nucleic acid-binding proteins"/>
    <property type="match status" value="1"/>
</dbReference>
<organism evidence="4 5">
    <name type="scientific">Acidihalobacter prosperus</name>
    <dbReference type="NCBI Taxonomy" id="160660"/>
    <lineage>
        <taxon>Bacteria</taxon>
        <taxon>Pseudomonadati</taxon>
        <taxon>Pseudomonadota</taxon>
        <taxon>Gammaproteobacteria</taxon>
        <taxon>Chromatiales</taxon>
        <taxon>Ectothiorhodospiraceae</taxon>
        <taxon>Acidihalobacter</taxon>
    </lineage>
</organism>
<comment type="caution">
    <text evidence="4">The sequence shown here is derived from an EMBL/GenBank/DDBJ whole genome shotgun (WGS) entry which is preliminary data.</text>
</comment>
<dbReference type="InterPro" id="IPR012340">
    <property type="entry name" value="NA-bd_OB-fold"/>
</dbReference>
<dbReference type="PROSITE" id="PS51857">
    <property type="entry name" value="CSD_2"/>
    <property type="match status" value="1"/>
</dbReference>
<feature type="domain" description="CSD" evidence="3">
    <location>
        <begin position="2"/>
        <end position="67"/>
    </location>
</feature>
<keyword evidence="1" id="KW-0597">Phosphoprotein</keyword>
<evidence type="ECO:0000313" key="4">
    <source>
        <dbReference type="EMBL" id="OBS08680.1"/>
    </source>
</evidence>
<dbReference type="PANTHER" id="PTHR12962">
    <property type="entry name" value="CALCIUM-REGULATED HEAT STABLE PROTEIN CRHSP-24-RELATED"/>
    <property type="match status" value="1"/>
</dbReference>
<feature type="transmembrane region" description="Helical" evidence="2">
    <location>
        <begin position="83"/>
        <end position="102"/>
    </location>
</feature>
<reference evidence="4 5" key="1">
    <citation type="journal article" date="2014" name="Genome Announc.">
        <title>Draft Genome Sequence of the Iron-Oxidizing, Acidophilic, and Halotolerant 'Thiobacillus prosperus' Type Strain DSM 5130.</title>
        <authorList>
            <person name="Ossandon F.J."/>
            <person name="Cardenas J.P."/>
            <person name="Corbett M."/>
            <person name="Quatrini R."/>
            <person name="Holmes D.S."/>
            <person name="Watkin E."/>
        </authorList>
    </citation>
    <scope>NUCLEOTIDE SEQUENCE [LARGE SCALE GENOMIC DNA]</scope>
    <source>
        <strain evidence="4 5">DSM 5130</strain>
    </source>
</reference>
<evidence type="ECO:0000256" key="2">
    <source>
        <dbReference type="SAM" id="Phobius"/>
    </source>
</evidence>
<sequence length="218" mass="24608">MRHAGRITNWIDDKGFGFITPSQGGGQVFVHITAFDRLQGRPALRARVTYELKKDSRGRTRAENVQLADPEPRQFIAPRGRPASLALPLSFLAGLVGLYLAGRLPQEILWLYWIASLVTFLLYAKDKYAARKNRWRTPENTLHLFALVGGWPGAWIAQQRLRHKSSKHSFRAIFWITVAVNCGALAWILSPEGAPWLESMLTALHAQWPHHGGIQLAR</sequence>
<dbReference type="OrthoDB" id="72963at2"/>
<keyword evidence="5" id="KW-1185">Reference proteome</keyword>
<dbReference type="InterPro" id="IPR011129">
    <property type="entry name" value="CSD"/>
</dbReference>
<gene>
    <name evidence="4" type="ORF">Thpro_022930</name>
</gene>
<keyword evidence="2" id="KW-0812">Transmembrane</keyword>
<dbReference type="Pfam" id="PF00313">
    <property type="entry name" value="CSD"/>
    <property type="match status" value="1"/>
</dbReference>
<dbReference type="InterPro" id="IPR002059">
    <property type="entry name" value="CSP_DNA-bd"/>
</dbReference>
<dbReference type="Proteomes" id="UP000029273">
    <property type="component" value="Unassembled WGS sequence"/>
</dbReference>
<feature type="transmembrane region" description="Helical" evidence="2">
    <location>
        <begin position="108"/>
        <end position="124"/>
    </location>
</feature>
<protein>
    <recommendedName>
        <fullName evidence="3">CSD domain-containing protein</fullName>
    </recommendedName>
</protein>
<dbReference type="InterPro" id="IPR010718">
    <property type="entry name" value="DUF1294"/>
</dbReference>
<dbReference type="GO" id="GO:0005829">
    <property type="term" value="C:cytosol"/>
    <property type="evidence" value="ECO:0007669"/>
    <property type="project" value="UniProtKB-ARBA"/>
</dbReference>
<dbReference type="SMART" id="SM00357">
    <property type="entry name" value="CSP"/>
    <property type="match status" value="1"/>
</dbReference>
<dbReference type="Pfam" id="PF06961">
    <property type="entry name" value="DUF1294"/>
    <property type="match status" value="1"/>
</dbReference>
<name>A0A1A6C2A3_9GAMM</name>
<dbReference type="GO" id="GO:0003730">
    <property type="term" value="F:mRNA 3'-UTR binding"/>
    <property type="evidence" value="ECO:0007669"/>
    <property type="project" value="TreeGrafter"/>
</dbReference>
<dbReference type="AlphaFoldDB" id="A0A1A6C2A3"/>
<feature type="transmembrane region" description="Helical" evidence="2">
    <location>
        <begin position="172"/>
        <end position="190"/>
    </location>
</feature>
<dbReference type="CDD" id="cd04458">
    <property type="entry name" value="CSP_CDS"/>
    <property type="match status" value="1"/>
</dbReference>
<keyword evidence="2" id="KW-0472">Membrane</keyword>
<dbReference type="RefSeq" id="WP_052064475.1">
    <property type="nucleotide sequence ID" value="NZ_JQSG02000006.1"/>
</dbReference>
<dbReference type="SUPFAM" id="SSF50249">
    <property type="entry name" value="Nucleic acid-binding proteins"/>
    <property type="match status" value="1"/>
</dbReference>
<dbReference type="InterPro" id="IPR052069">
    <property type="entry name" value="Ca-reg_mRNA-binding_domain"/>
</dbReference>
<dbReference type="EMBL" id="JQSG02000006">
    <property type="protein sequence ID" value="OBS08680.1"/>
    <property type="molecule type" value="Genomic_DNA"/>
</dbReference>
<evidence type="ECO:0000313" key="5">
    <source>
        <dbReference type="Proteomes" id="UP000029273"/>
    </source>
</evidence>
<proteinExistence type="predicted"/>
<evidence type="ECO:0000256" key="1">
    <source>
        <dbReference type="ARBA" id="ARBA00022553"/>
    </source>
</evidence>
<dbReference type="PANTHER" id="PTHR12962:SF1">
    <property type="entry name" value="COLD SHOCK DOMAIN-CONTAINING PROTEIN CG9705"/>
    <property type="match status" value="1"/>
</dbReference>
<accession>A0A1A6C2A3</accession>
<dbReference type="GO" id="GO:0043488">
    <property type="term" value="P:regulation of mRNA stability"/>
    <property type="evidence" value="ECO:0007669"/>
    <property type="project" value="TreeGrafter"/>
</dbReference>
<evidence type="ECO:0000259" key="3">
    <source>
        <dbReference type="PROSITE" id="PS51857"/>
    </source>
</evidence>
<keyword evidence="2" id="KW-1133">Transmembrane helix</keyword>